<keyword evidence="12" id="KW-1185">Reference proteome</keyword>
<protein>
    <submittedName>
        <fullName evidence="11">Sensor histidine kinase</fullName>
        <ecNumber evidence="11">2.7.13.3</ecNumber>
    </submittedName>
</protein>
<name>A0ABW3HUG8_9BACL</name>
<comment type="caution">
    <text evidence="11">The sequence shown here is derived from an EMBL/GenBank/DDBJ whole genome shotgun (WGS) entry which is preliminary data.</text>
</comment>
<dbReference type="Pfam" id="PF06580">
    <property type="entry name" value="His_kinase"/>
    <property type="match status" value="1"/>
</dbReference>
<comment type="subcellular location">
    <subcellularLocation>
        <location evidence="1">Cell membrane</location>
        <topology evidence="1">Multi-pass membrane protein</topology>
    </subcellularLocation>
</comment>
<accession>A0ABW3HUG8</accession>
<dbReference type="Proteomes" id="UP001596989">
    <property type="component" value="Unassembled WGS sequence"/>
</dbReference>
<dbReference type="PROSITE" id="PS50885">
    <property type="entry name" value="HAMP"/>
    <property type="match status" value="1"/>
</dbReference>
<evidence type="ECO:0000313" key="11">
    <source>
        <dbReference type="EMBL" id="MFD0961042.1"/>
    </source>
</evidence>
<keyword evidence="8 9" id="KW-0472">Membrane</keyword>
<dbReference type="SMART" id="SM00304">
    <property type="entry name" value="HAMP"/>
    <property type="match status" value="1"/>
</dbReference>
<evidence type="ECO:0000256" key="6">
    <source>
        <dbReference type="ARBA" id="ARBA00022777"/>
    </source>
</evidence>
<sequence>MLKFRSIQTRLTCYFSIILLPLIGLSLFANMESLRIIEEKIGERTENALKSEIDYLDLTLQGIEELSNVMATDENIVTAVEHNANKLNTDMIYDFSIALKKITQMKVSNHIVSELSVVHSPSETMISSQYGSRSIRDLKQQAWYRQAVEANGRSVVYIPQENQYNTNEELDPVFNTNTVTFMRLMNVYGTQAHNSLLAISVKKDTLLDFTKDLIPSEKTEVYLIAGDGRLIAGTSELAAELIAERPGAYRPSSDSVATLPEMQDVMTVSARSDMSNWSLVMVQPKSEIRAETALMRYYTYAIIGISLLLAVVISWIVYSGISSPLAKLSVGMKKLQMGNYDVRLSKQRSDEFGYLTESFNLMAQSQQHLIQDIYQHQLKLTKAELKFLQSQINPHFLYNTLDSIYAMSMNYDAHEISEMVLNLSKFFRLSLRKGTETATVKDTITHLDYYIRIQQIRFMDQFAVEYRISQDSEDLRLHKLLLQPLVENAIHHGLEYRPDSGQLTISSEVSYREGIRHQLVLSVYDNGAGLDQARLKHIRQELSKVELDKLNMPDGNEVYNDLFGLRNVKSRLLLYYGQEAELHIDSGQKVNGTLVTVTIPIRQLQAQIPE</sequence>
<evidence type="ECO:0000256" key="2">
    <source>
        <dbReference type="ARBA" id="ARBA00022475"/>
    </source>
</evidence>
<keyword evidence="7 9" id="KW-1133">Transmembrane helix</keyword>
<dbReference type="EC" id="2.7.13.3" evidence="11"/>
<keyword evidence="6 11" id="KW-0418">Kinase</keyword>
<dbReference type="Gene3D" id="6.10.340.10">
    <property type="match status" value="1"/>
</dbReference>
<reference evidence="12" key="1">
    <citation type="journal article" date="2019" name="Int. J. Syst. Evol. Microbiol.">
        <title>The Global Catalogue of Microorganisms (GCM) 10K type strain sequencing project: providing services to taxonomists for standard genome sequencing and annotation.</title>
        <authorList>
            <consortium name="The Broad Institute Genomics Platform"/>
            <consortium name="The Broad Institute Genome Sequencing Center for Infectious Disease"/>
            <person name="Wu L."/>
            <person name="Ma J."/>
        </authorList>
    </citation>
    <scope>NUCLEOTIDE SEQUENCE [LARGE SCALE GENOMIC DNA]</scope>
    <source>
        <strain evidence="12">CCUG 59129</strain>
    </source>
</reference>
<dbReference type="CDD" id="cd06225">
    <property type="entry name" value="HAMP"/>
    <property type="match status" value="1"/>
</dbReference>
<organism evidence="11 12">
    <name type="scientific">Paenibacillus chungangensis</name>
    <dbReference type="NCBI Taxonomy" id="696535"/>
    <lineage>
        <taxon>Bacteria</taxon>
        <taxon>Bacillati</taxon>
        <taxon>Bacillota</taxon>
        <taxon>Bacilli</taxon>
        <taxon>Bacillales</taxon>
        <taxon>Paenibacillaceae</taxon>
        <taxon>Paenibacillus</taxon>
    </lineage>
</organism>
<evidence type="ECO:0000256" key="5">
    <source>
        <dbReference type="ARBA" id="ARBA00022692"/>
    </source>
</evidence>
<keyword evidence="2" id="KW-1003">Cell membrane</keyword>
<evidence type="ECO:0000256" key="9">
    <source>
        <dbReference type="SAM" id="Phobius"/>
    </source>
</evidence>
<dbReference type="InterPro" id="IPR050640">
    <property type="entry name" value="Bact_2-comp_sensor_kinase"/>
</dbReference>
<gene>
    <name evidence="11" type="ORF">ACFQ2I_16835</name>
</gene>
<evidence type="ECO:0000256" key="7">
    <source>
        <dbReference type="ARBA" id="ARBA00022989"/>
    </source>
</evidence>
<dbReference type="InterPro" id="IPR003660">
    <property type="entry name" value="HAMP_dom"/>
</dbReference>
<keyword evidence="3" id="KW-0597">Phosphoprotein</keyword>
<dbReference type="GO" id="GO:0004673">
    <property type="term" value="F:protein histidine kinase activity"/>
    <property type="evidence" value="ECO:0007669"/>
    <property type="project" value="UniProtKB-EC"/>
</dbReference>
<keyword evidence="4 11" id="KW-0808">Transferase</keyword>
<dbReference type="PANTHER" id="PTHR34220:SF7">
    <property type="entry name" value="SENSOR HISTIDINE KINASE YPDA"/>
    <property type="match status" value="1"/>
</dbReference>
<dbReference type="SUPFAM" id="SSF158472">
    <property type="entry name" value="HAMP domain-like"/>
    <property type="match status" value="1"/>
</dbReference>
<keyword evidence="5 9" id="KW-0812">Transmembrane</keyword>
<feature type="transmembrane region" description="Helical" evidence="9">
    <location>
        <begin position="12"/>
        <end position="31"/>
    </location>
</feature>
<evidence type="ECO:0000313" key="12">
    <source>
        <dbReference type="Proteomes" id="UP001596989"/>
    </source>
</evidence>
<dbReference type="Gene3D" id="3.30.565.10">
    <property type="entry name" value="Histidine kinase-like ATPase, C-terminal domain"/>
    <property type="match status" value="1"/>
</dbReference>
<evidence type="ECO:0000256" key="3">
    <source>
        <dbReference type="ARBA" id="ARBA00022553"/>
    </source>
</evidence>
<dbReference type="InterPro" id="IPR033479">
    <property type="entry name" value="dCache_1"/>
</dbReference>
<evidence type="ECO:0000259" key="10">
    <source>
        <dbReference type="PROSITE" id="PS50885"/>
    </source>
</evidence>
<dbReference type="RefSeq" id="WP_377566228.1">
    <property type="nucleotide sequence ID" value="NZ_JBHTJZ010000029.1"/>
</dbReference>
<feature type="domain" description="HAMP" evidence="10">
    <location>
        <begin position="319"/>
        <end position="371"/>
    </location>
</feature>
<dbReference type="Pfam" id="PF02518">
    <property type="entry name" value="HATPase_c"/>
    <property type="match status" value="1"/>
</dbReference>
<dbReference type="Pfam" id="PF00672">
    <property type="entry name" value="HAMP"/>
    <property type="match status" value="1"/>
</dbReference>
<dbReference type="InterPro" id="IPR010559">
    <property type="entry name" value="Sig_transdc_His_kin_internal"/>
</dbReference>
<evidence type="ECO:0000256" key="1">
    <source>
        <dbReference type="ARBA" id="ARBA00004651"/>
    </source>
</evidence>
<dbReference type="Pfam" id="PF02743">
    <property type="entry name" value="dCache_1"/>
    <property type="match status" value="1"/>
</dbReference>
<dbReference type="InterPro" id="IPR036890">
    <property type="entry name" value="HATPase_C_sf"/>
</dbReference>
<proteinExistence type="predicted"/>
<dbReference type="SUPFAM" id="SSF55874">
    <property type="entry name" value="ATPase domain of HSP90 chaperone/DNA topoisomerase II/histidine kinase"/>
    <property type="match status" value="1"/>
</dbReference>
<dbReference type="PANTHER" id="PTHR34220">
    <property type="entry name" value="SENSOR HISTIDINE KINASE YPDA"/>
    <property type="match status" value="1"/>
</dbReference>
<evidence type="ECO:0000256" key="8">
    <source>
        <dbReference type="ARBA" id="ARBA00023136"/>
    </source>
</evidence>
<dbReference type="EMBL" id="JBHTJZ010000029">
    <property type="protein sequence ID" value="MFD0961042.1"/>
    <property type="molecule type" value="Genomic_DNA"/>
</dbReference>
<dbReference type="InterPro" id="IPR003594">
    <property type="entry name" value="HATPase_dom"/>
</dbReference>
<feature type="transmembrane region" description="Helical" evidence="9">
    <location>
        <begin position="297"/>
        <end position="318"/>
    </location>
</feature>
<evidence type="ECO:0000256" key="4">
    <source>
        <dbReference type="ARBA" id="ARBA00022679"/>
    </source>
</evidence>